<dbReference type="Proteomes" id="UP001455709">
    <property type="component" value="Unassembled WGS sequence"/>
</dbReference>
<comment type="caution">
    <text evidence="1">The sequence shown here is derived from an EMBL/GenBank/DDBJ whole genome shotgun (WGS) entry which is preliminary data.</text>
</comment>
<reference evidence="1 2" key="1">
    <citation type="submission" date="2024-05" db="EMBL/GenBank/DDBJ databases">
        <authorList>
            <person name="De Oliveira J.P."/>
            <person name="Noriler S.A."/>
            <person name="De Oliveira A.G."/>
            <person name="Sipoli D.S."/>
        </authorList>
    </citation>
    <scope>NUCLEOTIDE SEQUENCE [LARGE SCALE GENOMIC DNA]</scope>
    <source>
        <strain evidence="1 2">LABIM189</strain>
    </source>
</reference>
<sequence length="127" mass="14517">MKSEFRHPKVFSDMATVFQCYYALHGNLPKIFRITVGEQIMNEMAECLKAMALANGVDRQSLNDCRRGAVILQDTLSKLIAIRTLLLTGWKVKAISHGAFLDLEIKMEEVVRQVSKWQQWFQAKSNA</sequence>
<name>A0ABV0FET1_9NEIS</name>
<gene>
    <name evidence="1" type="ORF">ABGV49_11900</name>
</gene>
<evidence type="ECO:0000313" key="1">
    <source>
        <dbReference type="EMBL" id="MEO2217760.1"/>
    </source>
</evidence>
<keyword evidence="2" id="KW-1185">Reference proteome</keyword>
<proteinExistence type="predicted"/>
<evidence type="ECO:0008006" key="3">
    <source>
        <dbReference type="Google" id="ProtNLM"/>
    </source>
</evidence>
<dbReference type="InterPro" id="IPR036583">
    <property type="entry name" value="23S_rRNA_IVS_sf"/>
</dbReference>
<evidence type="ECO:0000313" key="2">
    <source>
        <dbReference type="Proteomes" id="UP001455709"/>
    </source>
</evidence>
<protein>
    <recommendedName>
        <fullName evidence="3">Four helix bundle protein</fullName>
    </recommendedName>
</protein>
<organism evidence="1 2">
    <name type="scientific">Chromobacterium vaccinii</name>
    <dbReference type="NCBI Taxonomy" id="1108595"/>
    <lineage>
        <taxon>Bacteria</taxon>
        <taxon>Pseudomonadati</taxon>
        <taxon>Pseudomonadota</taxon>
        <taxon>Betaproteobacteria</taxon>
        <taxon>Neisseriales</taxon>
        <taxon>Chromobacteriaceae</taxon>
        <taxon>Chromobacterium</taxon>
    </lineage>
</organism>
<dbReference type="Gene3D" id="1.20.1440.60">
    <property type="entry name" value="23S rRNA-intervening sequence"/>
    <property type="match status" value="1"/>
</dbReference>
<accession>A0ABV0FET1</accession>
<dbReference type="EMBL" id="JBDOJC010000001">
    <property type="protein sequence ID" value="MEO2217760.1"/>
    <property type="molecule type" value="Genomic_DNA"/>
</dbReference>